<keyword evidence="3 6" id="KW-0812">Transmembrane</keyword>
<dbReference type="PANTHER" id="PTHR42893:SF46">
    <property type="entry name" value="PROTEIN DETOXIFICATION 44, CHLOROPLASTIC"/>
    <property type="match status" value="1"/>
</dbReference>
<dbReference type="Proteomes" id="UP000815325">
    <property type="component" value="Unassembled WGS sequence"/>
</dbReference>
<proteinExistence type="inferred from homology"/>
<comment type="similarity">
    <text evidence="2">Belongs to the multi antimicrobial extrusion (MATE) (TC 2.A.66.1) family.</text>
</comment>
<evidence type="ECO:0008006" key="9">
    <source>
        <dbReference type="Google" id="ProtNLM"/>
    </source>
</evidence>
<keyword evidence="8" id="KW-1185">Reference proteome</keyword>
<evidence type="ECO:0000256" key="3">
    <source>
        <dbReference type="ARBA" id="ARBA00022692"/>
    </source>
</evidence>
<reference evidence="7" key="1">
    <citation type="submission" date="2017-08" db="EMBL/GenBank/DDBJ databases">
        <authorList>
            <person name="Polle J.E."/>
            <person name="Barry K."/>
            <person name="Cushman J."/>
            <person name="Schmutz J."/>
            <person name="Tran D."/>
            <person name="Hathwaick L.T."/>
            <person name="Yim W.C."/>
            <person name="Jenkins J."/>
            <person name="Mckie-Krisberg Z.M."/>
            <person name="Prochnik S."/>
            <person name="Lindquist E."/>
            <person name="Dockter R.B."/>
            <person name="Adam C."/>
            <person name="Molina H."/>
            <person name="Bunkerborg J."/>
            <person name="Jin E."/>
            <person name="Buchheim M."/>
            <person name="Magnuson J."/>
        </authorList>
    </citation>
    <scope>NUCLEOTIDE SEQUENCE</scope>
    <source>
        <strain evidence="7">CCAP 19/18</strain>
    </source>
</reference>
<evidence type="ECO:0000256" key="6">
    <source>
        <dbReference type="SAM" id="Phobius"/>
    </source>
</evidence>
<evidence type="ECO:0000256" key="4">
    <source>
        <dbReference type="ARBA" id="ARBA00022989"/>
    </source>
</evidence>
<protein>
    <recommendedName>
        <fullName evidence="9">Polysaccharide biosynthesis protein C-terminal domain-containing protein</fullName>
    </recommendedName>
</protein>
<organism evidence="7 8">
    <name type="scientific">Dunaliella salina</name>
    <name type="common">Green alga</name>
    <name type="synonym">Protococcus salinus</name>
    <dbReference type="NCBI Taxonomy" id="3046"/>
    <lineage>
        <taxon>Eukaryota</taxon>
        <taxon>Viridiplantae</taxon>
        <taxon>Chlorophyta</taxon>
        <taxon>core chlorophytes</taxon>
        <taxon>Chlorophyceae</taxon>
        <taxon>CS clade</taxon>
        <taxon>Chlamydomonadales</taxon>
        <taxon>Dunaliellaceae</taxon>
        <taxon>Dunaliella</taxon>
    </lineage>
</organism>
<gene>
    <name evidence="7" type="ORF">DUNSADRAFT_16193</name>
</gene>
<evidence type="ECO:0000313" key="8">
    <source>
        <dbReference type="Proteomes" id="UP000815325"/>
    </source>
</evidence>
<sequence>MFQVSRISSKGFWLAGVLGVATAATLMLGGPTIVSMMKPPESAVTHYAIEYIGVRAWGIPAVLAGFVSIGTYRGFKDTRTPLYAAAGAAATSFVLNLLFIYGCGWGVWGSALATTLAQYVSSVSLCVLLVQKDMLKLPDLFRPPSLLSILPLLRRGVVLTLRNVISFGMVMYASVLCVRAGSAYQASFEVVRQVWIVTIQFFECLNVATQTHCATYLGRAAVTCAV</sequence>
<name>A0ABQ7G418_DUNSA</name>
<dbReference type="InterPro" id="IPR002528">
    <property type="entry name" value="MATE_fam"/>
</dbReference>
<evidence type="ECO:0000256" key="2">
    <source>
        <dbReference type="ARBA" id="ARBA00010199"/>
    </source>
</evidence>
<feature type="transmembrane region" description="Helical" evidence="6">
    <location>
        <begin position="54"/>
        <end position="75"/>
    </location>
</feature>
<feature type="transmembrane region" description="Helical" evidence="6">
    <location>
        <begin position="12"/>
        <end position="34"/>
    </location>
</feature>
<comment type="caution">
    <text evidence="7">The sequence shown here is derived from an EMBL/GenBank/DDBJ whole genome shotgun (WGS) entry which is preliminary data.</text>
</comment>
<keyword evidence="5 6" id="KW-0472">Membrane</keyword>
<dbReference type="EMBL" id="MU070170">
    <property type="protein sequence ID" value="KAF5829359.1"/>
    <property type="molecule type" value="Genomic_DNA"/>
</dbReference>
<feature type="transmembrane region" description="Helical" evidence="6">
    <location>
        <begin position="82"/>
        <end position="101"/>
    </location>
</feature>
<dbReference type="InterPro" id="IPR044644">
    <property type="entry name" value="DinF-like"/>
</dbReference>
<dbReference type="PANTHER" id="PTHR42893">
    <property type="entry name" value="PROTEIN DETOXIFICATION 44, CHLOROPLASTIC-RELATED"/>
    <property type="match status" value="1"/>
</dbReference>
<evidence type="ECO:0000313" key="7">
    <source>
        <dbReference type="EMBL" id="KAF5829359.1"/>
    </source>
</evidence>
<dbReference type="Pfam" id="PF01554">
    <property type="entry name" value="MatE"/>
    <property type="match status" value="1"/>
</dbReference>
<evidence type="ECO:0000256" key="5">
    <source>
        <dbReference type="ARBA" id="ARBA00023136"/>
    </source>
</evidence>
<keyword evidence="4 6" id="KW-1133">Transmembrane helix</keyword>
<evidence type="ECO:0000256" key="1">
    <source>
        <dbReference type="ARBA" id="ARBA00004141"/>
    </source>
</evidence>
<feature type="transmembrane region" description="Helical" evidence="6">
    <location>
        <begin position="107"/>
        <end position="131"/>
    </location>
</feature>
<comment type="subcellular location">
    <subcellularLocation>
        <location evidence="1">Membrane</location>
        <topology evidence="1">Multi-pass membrane protein</topology>
    </subcellularLocation>
</comment>
<accession>A0ABQ7G418</accession>